<accession>A0A1H1FDX7</accession>
<dbReference type="OrthoDB" id="2084254at2"/>
<feature type="domain" description="PRTase-CE" evidence="1">
    <location>
        <begin position="54"/>
        <end position="357"/>
    </location>
</feature>
<dbReference type="Proteomes" id="UP000199627">
    <property type="component" value="Unassembled WGS sequence"/>
</dbReference>
<evidence type="ECO:0000313" key="2">
    <source>
        <dbReference type="EMBL" id="SDQ99333.1"/>
    </source>
</evidence>
<evidence type="ECO:0000313" key="3">
    <source>
        <dbReference type="Proteomes" id="UP000199627"/>
    </source>
</evidence>
<dbReference type="RefSeq" id="WP_089756537.1">
    <property type="nucleotide sequence ID" value="NZ_FNKL01000004.1"/>
</dbReference>
<keyword evidence="3" id="KW-1185">Reference proteome</keyword>
<protein>
    <recommendedName>
        <fullName evidence="1">PRTase-CE domain-containing protein</fullName>
    </recommendedName>
</protein>
<name>A0A1H1FDX7_9FLAO</name>
<organism evidence="2 3">
    <name type="scientific">Chryseobacterium soldanellicola</name>
    <dbReference type="NCBI Taxonomy" id="311333"/>
    <lineage>
        <taxon>Bacteria</taxon>
        <taxon>Pseudomonadati</taxon>
        <taxon>Bacteroidota</taxon>
        <taxon>Flavobacteriia</taxon>
        <taxon>Flavobacteriales</taxon>
        <taxon>Weeksellaceae</taxon>
        <taxon>Chryseobacterium group</taxon>
        <taxon>Chryseobacterium</taxon>
    </lineage>
</organism>
<gene>
    <name evidence="2" type="ORF">SAMN05421664_3022</name>
</gene>
<dbReference type="EMBL" id="FNKL01000004">
    <property type="protein sequence ID" value="SDQ99333.1"/>
    <property type="molecule type" value="Genomic_DNA"/>
</dbReference>
<sequence length="362" mass="43007">MRTALAERLLIEIMQWDNTQIRVERPLLQSLSTFKYNEYQQFSIGTRFIESLVKWLKQFETLSEREIAYTFLKDKLIFISNDQMLHLVNTTFSDKINPFLISKTATKLNISPYLKKRIVDSDEYNELMRTSLFIGLSDGSRIDQLRRYCGLDNEQVIPTYQINEDKVTDMLKELHKKYPNSAYNTIFLVDDFTASGTSYFRIEADNSYKGKIFKTLRDIFQPKHDSHLHKLIDMTTRIDVRIIFYIATEEAIDKLNAEILKWRDENNFNFNYKIEVIQTIENDVKIDQIKDKEFYELSEKYVTSDIIDEHFVKAKHEKHFLGYNECALPLILVHNTPNNSLPLLWWTKKNRIGLFPRVTRHK</sequence>
<proteinExistence type="predicted"/>
<dbReference type="STRING" id="311333.SAMN05421664_3022"/>
<dbReference type="InterPro" id="IPR056920">
    <property type="entry name" value="PRTase-CE"/>
</dbReference>
<reference evidence="3" key="1">
    <citation type="submission" date="2016-10" db="EMBL/GenBank/DDBJ databases">
        <authorList>
            <person name="Varghese N."/>
            <person name="Submissions S."/>
        </authorList>
    </citation>
    <scope>NUCLEOTIDE SEQUENCE [LARGE SCALE GENOMIC DNA]</scope>
    <source>
        <strain evidence="3">DSM 17072</strain>
    </source>
</reference>
<dbReference type="AlphaFoldDB" id="A0A1H1FDX7"/>
<dbReference type="Pfam" id="PF24390">
    <property type="entry name" value="PRTase-CE"/>
    <property type="match status" value="1"/>
</dbReference>
<evidence type="ECO:0000259" key="1">
    <source>
        <dbReference type="Pfam" id="PF24390"/>
    </source>
</evidence>